<sequence>MTTTHIAPAATKVTTSQCPPTTPVNSLLSPDKLALSNCPTLASSRHDPNSMWKFKLDMRYSTPVYPGSSRGTELMKLAIDNACPAIGIGARHCKGNANQSIDPPPNTFIQCK</sequence>
<name>U4L8V4_PYROM</name>
<evidence type="ECO:0000256" key="1">
    <source>
        <dbReference type="SAM" id="MobiDB-lite"/>
    </source>
</evidence>
<feature type="compositionally biased region" description="Polar residues" evidence="1">
    <location>
        <begin position="12"/>
        <end position="24"/>
    </location>
</feature>
<accession>U4L8V4</accession>
<organism evidence="2 3">
    <name type="scientific">Pyronema omphalodes (strain CBS 100304)</name>
    <name type="common">Pyronema confluens</name>
    <dbReference type="NCBI Taxonomy" id="1076935"/>
    <lineage>
        <taxon>Eukaryota</taxon>
        <taxon>Fungi</taxon>
        <taxon>Dikarya</taxon>
        <taxon>Ascomycota</taxon>
        <taxon>Pezizomycotina</taxon>
        <taxon>Pezizomycetes</taxon>
        <taxon>Pezizales</taxon>
        <taxon>Pyronemataceae</taxon>
        <taxon>Pyronema</taxon>
    </lineage>
</organism>
<keyword evidence="3" id="KW-1185">Reference proteome</keyword>
<gene>
    <name evidence="2" type="ORF">PCON_12939</name>
</gene>
<dbReference type="AlphaFoldDB" id="U4L8V4"/>
<dbReference type="EMBL" id="HF935820">
    <property type="protein sequence ID" value="CCX13346.1"/>
    <property type="molecule type" value="Genomic_DNA"/>
</dbReference>
<feature type="region of interest" description="Disordered" evidence="1">
    <location>
        <begin position="1"/>
        <end position="24"/>
    </location>
</feature>
<reference evidence="2 3" key="1">
    <citation type="journal article" date="2013" name="PLoS Genet.">
        <title>The genome and development-dependent transcriptomes of Pyronema confluens: a window into fungal evolution.</title>
        <authorList>
            <person name="Traeger S."/>
            <person name="Altegoer F."/>
            <person name="Freitag M."/>
            <person name="Gabaldon T."/>
            <person name="Kempken F."/>
            <person name="Kumar A."/>
            <person name="Marcet-Houben M."/>
            <person name="Poggeler S."/>
            <person name="Stajich J.E."/>
            <person name="Nowrousian M."/>
        </authorList>
    </citation>
    <scope>NUCLEOTIDE SEQUENCE [LARGE SCALE GENOMIC DNA]</scope>
    <source>
        <strain evidence="3">CBS 100304</strain>
        <tissue evidence="2">Vegetative mycelium</tissue>
    </source>
</reference>
<evidence type="ECO:0000313" key="2">
    <source>
        <dbReference type="EMBL" id="CCX13346.1"/>
    </source>
</evidence>
<evidence type="ECO:0000313" key="3">
    <source>
        <dbReference type="Proteomes" id="UP000018144"/>
    </source>
</evidence>
<protein>
    <submittedName>
        <fullName evidence="2">Uncharacterized protein</fullName>
    </submittedName>
</protein>
<proteinExistence type="predicted"/>
<dbReference type="Proteomes" id="UP000018144">
    <property type="component" value="Unassembled WGS sequence"/>
</dbReference>